<dbReference type="SUPFAM" id="SSF54593">
    <property type="entry name" value="Glyoxalase/Bleomycin resistance protein/Dihydroxybiphenyl dioxygenase"/>
    <property type="match status" value="1"/>
</dbReference>
<keyword evidence="3" id="KW-0808">Transferase</keyword>
<dbReference type="InterPro" id="IPR037523">
    <property type="entry name" value="VOC_core"/>
</dbReference>
<dbReference type="RefSeq" id="WP_310262088.1">
    <property type="nucleotide sequence ID" value="NZ_JAVDWA010000010.1"/>
</dbReference>
<dbReference type="InterPro" id="IPR051332">
    <property type="entry name" value="Fosfomycin_Res_Enzymes"/>
</dbReference>
<evidence type="ECO:0000256" key="1">
    <source>
        <dbReference type="ARBA" id="ARBA00022723"/>
    </source>
</evidence>
<reference evidence="3 4" key="1">
    <citation type="submission" date="2023-07" db="EMBL/GenBank/DDBJ databases">
        <title>Sorghum-associated microbial communities from plants grown in Nebraska, USA.</title>
        <authorList>
            <person name="Schachtman D."/>
        </authorList>
    </citation>
    <scope>NUCLEOTIDE SEQUENCE [LARGE SCALE GENOMIC DNA]</scope>
    <source>
        <strain evidence="3 4">BE211</strain>
    </source>
</reference>
<organism evidence="3 4">
    <name type="scientific">Fictibacillus barbaricus</name>
    <dbReference type="NCBI Taxonomy" id="182136"/>
    <lineage>
        <taxon>Bacteria</taxon>
        <taxon>Bacillati</taxon>
        <taxon>Bacillota</taxon>
        <taxon>Bacilli</taxon>
        <taxon>Bacillales</taxon>
        <taxon>Fictibacillaceae</taxon>
        <taxon>Fictibacillus</taxon>
    </lineage>
</organism>
<evidence type="ECO:0000313" key="3">
    <source>
        <dbReference type="EMBL" id="MDR7074701.1"/>
    </source>
</evidence>
<accession>A0ABU1U5L9</accession>
<dbReference type="PANTHER" id="PTHR36113:SF6">
    <property type="entry name" value="FOSFOMYCIN RESISTANCE PROTEIN FOSX"/>
    <property type="match status" value="1"/>
</dbReference>
<protein>
    <submittedName>
        <fullName evidence="3">Metallothiol transferase</fullName>
        <ecNumber evidence="3">2.5.1.-</ecNumber>
    </submittedName>
</protein>
<evidence type="ECO:0000259" key="2">
    <source>
        <dbReference type="PROSITE" id="PS51819"/>
    </source>
</evidence>
<keyword evidence="1" id="KW-0479">Metal-binding</keyword>
<dbReference type="Pfam" id="PF00903">
    <property type="entry name" value="Glyoxalase"/>
    <property type="match status" value="1"/>
</dbReference>
<gene>
    <name evidence="3" type="ORF">J2X07_003698</name>
</gene>
<dbReference type="PROSITE" id="PS51819">
    <property type="entry name" value="VOC"/>
    <property type="match status" value="1"/>
</dbReference>
<proteinExistence type="predicted"/>
<evidence type="ECO:0000313" key="4">
    <source>
        <dbReference type="Proteomes" id="UP001258181"/>
    </source>
</evidence>
<dbReference type="Proteomes" id="UP001258181">
    <property type="component" value="Unassembled WGS sequence"/>
</dbReference>
<dbReference type="GO" id="GO:0016740">
    <property type="term" value="F:transferase activity"/>
    <property type="evidence" value="ECO:0007669"/>
    <property type="project" value="UniProtKB-KW"/>
</dbReference>
<name>A0ABU1U5L9_9BACL</name>
<dbReference type="InterPro" id="IPR029068">
    <property type="entry name" value="Glyas_Bleomycin-R_OHBP_Dase"/>
</dbReference>
<dbReference type="Gene3D" id="3.10.180.10">
    <property type="entry name" value="2,3-Dihydroxybiphenyl 1,2-Dioxygenase, domain 1"/>
    <property type="match status" value="1"/>
</dbReference>
<keyword evidence="4" id="KW-1185">Reference proteome</keyword>
<sequence>MVKVLGLNHITIKVSDINTAYLFYQHILGAKLVHKGNTDIYLDVGGVWLCLIEIKNAKPIQKEQIGVDHFAFTVSEESFHKAVESLSEKQVTIIRGPIVRGGGWTVSFTDPDGNELEFYTGSLYERMKNWS</sequence>
<dbReference type="EMBL" id="JAVDWA010000010">
    <property type="protein sequence ID" value="MDR7074701.1"/>
    <property type="molecule type" value="Genomic_DNA"/>
</dbReference>
<feature type="domain" description="VOC" evidence="2">
    <location>
        <begin position="6"/>
        <end position="121"/>
    </location>
</feature>
<dbReference type="InterPro" id="IPR004360">
    <property type="entry name" value="Glyas_Fos-R_dOase_dom"/>
</dbReference>
<comment type="caution">
    <text evidence="3">The sequence shown here is derived from an EMBL/GenBank/DDBJ whole genome shotgun (WGS) entry which is preliminary data.</text>
</comment>
<dbReference type="PANTHER" id="PTHR36113">
    <property type="entry name" value="LYASE, PUTATIVE-RELATED-RELATED"/>
    <property type="match status" value="1"/>
</dbReference>
<dbReference type="EC" id="2.5.1.-" evidence="3"/>